<sequence length="342" mass="39671">MIHLSIIVPVYNTAIDKLEQCFQSIKTFMDENSSLNMECVIIDDGSKDSVSDWCREFSETKAGFRFYKKVNEGVSVARNMGISLSKGQYIIFVDSDDILISFNELEQYLLDGKYDLVFSDLATDIQQKYMWKAFEGDSREIDLETVISRIVSDGTLNGPVCKIIRKKLLDQHHIEFDKTMITGEDLTFLIHVLLQKPKMYYISQCTYIYKLDTNTSNNRLKNHSKVFIANNAVAYKNMIQLINQFASNQHKQTFEKRATEIYIKQLFNSLADLLEMGLLSQDLKDYTVQLLSELDKQTVDLIQERKLSKANLQLTVLLNKWWLLLAVASRMRILYLKIKNRS</sequence>
<evidence type="ECO:0000259" key="1">
    <source>
        <dbReference type="Pfam" id="PF00535"/>
    </source>
</evidence>
<dbReference type="EMBL" id="RJOE01000003">
    <property type="protein sequence ID" value="RSJ08789.1"/>
    <property type="molecule type" value="Genomic_DNA"/>
</dbReference>
<dbReference type="EMBL" id="RJNS01000004">
    <property type="protein sequence ID" value="RSI81283.1"/>
    <property type="molecule type" value="Genomic_DNA"/>
</dbReference>
<dbReference type="Proteomes" id="UP000278970">
    <property type="component" value="Unassembled WGS sequence"/>
</dbReference>
<evidence type="ECO:0000313" key="3">
    <source>
        <dbReference type="EMBL" id="RSJ08789.1"/>
    </source>
</evidence>
<feature type="domain" description="Glycosyltransferase 2-like" evidence="1">
    <location>
        <begin position="5"/>
        <end position="106"/>
    </location>
</feature>
<dbReference type="Gene3D" id="3.90.550.10">
    <property type="entry name" value="Spore Coat Polysaccharide Biosynthesis Protein SpsA, Chain A"/>
    <property type="match status" value="1"/>
</dbReference>
<dbReference type="PANTHER" id="PTHR22916:SF3">
    <property type="entry name" value="UDP-GLCNAC:BETAGAL BETA-1,3-N-ACETYLGLUCOSAMINYLTRANSFERASE-LIKE PROTEIN 1"/>
    <property type="match status" value="1"/>
</dbReference>
<dbReference type="PANTHER" id="PTHR22916">
    <property type="entry name" value="GLYCOSYLTRANSFERASE"/>
    <property type="match status" value="1"/>
</dbReference>
<dbReference type="GO" id="GO:0016758">
    <property type="term" value="F:hexosyltransferase activity"/>
    <property type="evidence" value="ECO:0007669"/>
    <property type="project" value="UniProtKB-ARBA"/>
</dbReference>
<evidence type="ECO:0000313" key="5">
    <source>
        <dbReference type="Proteomes" id="UP000278970"/>
    </source>
</evidence>
<accession>A0A3R9J5U3</accession>
<dbReference type="EC" id="2.4.-.-" evidence="3"/>
<gene>
    <name evidence="3" type="primary">epsJ_2</name>
    <name evidence="3" type="ORF">D8839_02320</name>
    <name evidence="2" type="ORF">D8854_07610</name>
</gene>
<dbReference type="AlphaFoldDB" id="A0A3R9J5U3"/>
<dbReference type="Pfam" id="PF00535">
    <property type="entry name" value="Glycos_transf_2"/>
    <property type="match status" value="1"/>
</dbReference>
<protein>
    <submittedName>
        <fullName evidence="3">Putative glycosyltransferase EpsJ</fullName>
        <ecNumber evidence="3">2.4.-.-</ecNumber>
    </submittedName>
</protein>
<evidence type="ECO:0000313" key="4">
    <source>
        <dbReference type="Proteomes" id="UP000274376"/>
    </source>
</evidence>
<evidence type="ECO:0000313" key="2">
    <source>
        <dbReference type="EMBL" id="RSI81283.1"/>
    </source>
</evidence>
<dbReference type="SUPFAM" id="SSF53448">
    <property type="entry name" value="Nucleotide-diphospho-sugar transferases"/>
    <property type="match status" value="1"/>
</dbReference>
<dbReference type="CDD" id="cd00761">
    <property type="entry name" value="Glyco_tranf_GTA_type"/>
    <property type="match status" value="1"/>
</dbReference>
<proteinExistence type="predicted"/>
<dbReference type="RefSeq" id="WP_125424862.1">
    <property type="nucleotide sequence ID" value="NZ_RJNS01000004.1"/>
</dbReference>
<dbReference type="InterPro" id="IPR029044">
    <property type="entry name" value="Nucleotide-diphossugar_trans"/>
</dbReference>
<keyword evidence="3" id="KW-0328">Glycosyltransferase</keyword>
<organism evidence="3 4">
    <name type="scientific">Streptococcus mitis</name>
    <dbReference type="NCBI Taxonomy" id="28037"/>
    <lineage>
        <taxon>Bacteria</taxon>
        <taxon>Bacillati</taxon>
        <taxon>Bacillota</taxon>
        <taxon>Bacilli</taxon>
        <taxon>Lactobacillales</taxon>
        <taxon>Streptococcaceae</taxon>
        <taxon>Streptococcus</taxon>
        <taxon>Streptococcus mitis group</taxon>
    </lineage>
</organism>
<dbReference type="OrthoDB" id="396512at2"/>
<keyword evidence="3" id="KW-0808">Transferase</keyword>
<name>A0A3R9J5U3_STRMT</name>
<reference evidence="4 5" key="1">
    <citation type="submission" date="2018-11" db="EMBL/GenBank/DDBJ databases">
        <title>Species Designations Belie Phenotypic and Genotypic Heterogeneity in Oral Streptococci.</title>
        <authorList>
            <person name="Velsko I."/>
        </authorList>
    </citation>
    <scope>NUCLEOTIDE SEQUENCE [LARGE SCALE GENOMIC DNA]</scope>
    <source>
        <strain evidence="2 5">BCA11</strain>
        <strain evidence="3 4">BCC36</strain>
    </source>
</reference>
<dbReference type="InterPro" id="IPR001173">
    <property type="entry name" value="Glyco_trans_2-like"/>
</dbReference>
<comment type="caution">
    <text evidence="3">The sequence shown here is derived from an EMBL/GenBank/DDBJ whole genome shotgun (WGS) entry which is preliminary data.</text>
</comment>
<dbReference type="Proteomes" id="UP000274376">
    <property type="component" value="Unassembled WGS sequence"/>
</dbReference>